<protein>
    <recommendedName>
        <fullName evidence="2">Retrotransposon gag domain-containing protein</fullName>
    </recommendedName>
</protein>
<proteinExistence type="predicted"/>
<dbReference type="Pfam" id="PF03732">
    <property type="entry name" value="Retrotrans_gag"/>
    <property type="match status" value="1"/>
</dbReference>
<name>A0ABY9BQ08_VITVI</name>
<dbReference type="SUPFAM" id="SSF57756">
    <property type="entry name" value="Retrovirus zinc finger-like domains"/>
    <property type="match status" value="1"/>
</dbReference>
<dbReference type="Proteomes" id="UP001227230">
    <property type="component" value="Chromosome 3"/>
</dbReference>
<dbReference type="PANTHER" id="PTHR35046">
    <property type="entry name" value="ZINC KNUCKLE (CCHC-TYPE) FAMILY PROTEIN"/>
    <property type="match status" value="1"/>
</dbReference>
<gene>
    <name evidence="3" type="ORF">VitviT2T_004079</name>
</gene>
<evidence type="ECO:0000313" key="4">
    <source>
        <dbReference type="Proteomes" id="UP001227230"/>
    </source>
</evidence>
<keyword evidence="4" id="KW-1185">Reference proteome</keyword>
<sequence length="306" mass="36057">MSEWARGLLERRHEVCDTAGDITKIVRMEVPDFEGKVDATQFVDWLAVIEEYFNWYDMMDDRRVRFAKMKLVGLEKVWWTGVEGNIRRMGLPPISTRQEMKAKLREKYMPINYYDKLCDQLINLRQNNMPVVEYMQKFDELKTRSQIVEDHRQTLARFKAGLRSEIKRELLHQPLYSLEHTFQVALDMEEYVGHSFHRKPEAMTMESAQKKLHDTSQSMKPGSSHPFNPPTGFKSSSSQVVDPKGKSIKCFKFQQPGHIAYNCPKKNLHIGLEHEEEPELQKDKQNENSLESMILLTWITKKWTFL</sequence>
<evidence type="ECO:0000259" key="2">
    <source>
        <dbReference type="Pfam" id="PF03732"/>
    </source>
</evidence>
<dbReference type="PANTHER" id="PTHR35046:SF26">
    <property type="entry name" value="RNA-DIRECTED DNA POLYMERASE"/>
    <property type="match status" value="1"/>
</dbReference>
<dbReference type="InterPro" id="IPR036875">
    <property type="entry name" value="Znf_CCHC_sf"/>
</dbReference>
<feature type="domain" description="Retrotransposon gag" evidence="2">
    <location>
        <begin position="66"/>
        <end position="163"/>
    </location>
</feature>
<evidence type="ECO:0000313" key="3">
    <source>
        <dbReference type="EMBL" id="WJZ84476.1"/>
    </source>
</evidence>
<reference evidence="3 4" key="1">
    <citation type="journal article" date="2023" name="Hortic Res">
        <title>The complete reference genome for grapevine (Vitis vinifera L.) genetics and breeding.</title>
        <authorList>
            <person name="Shi X."/>
            <person name="Cao S."/>
            <person name="Wang X."/>
            <person name="Huang S."/>
            <person name="Wang Y."/>
            <person name="Liu Z."/>
            <person name="Liu W."/>
            <person name="Leng X."/>
            <person name="Peng Y."/>
            <person name="Wang N."/>
            <person name="Wang Y."/>
            <person name="Ma Z."/>
            <person name="Xu X."/>
            <person name="Zhang F."/>
            <person name="Xue H."/>
            <person name="Zhong H."/>
            <person name="Wang Y."/>
            <person name="Zhang K."/>
            <person name="Velt A."/>
            <person name="Avia K."/>
            <person name="Holtgrawe D."/>
            <person name="Grimplet J."/>
            <person name="Matus J.T."/>
            <person name="Ware D."/>
            <person name="Wu X."/>
            <person name="Wang H."/>
            <person name="Liu C."/>
            <person name="Fang Y."/>
            <person name="Rustenholz C."/>
            <person name="Cheng Z."/>
            <person name="Xiao H."/>
            <person name="Zhou Y."/>
        </authorList>
    </citation>
    <scope>NUCLEOTIDE SEQUENCE [LARGE SCALE GENOMIC DNA]</scope>
    <source>
        <strain evidence="4">cv. Pinot noir / PN40024</strain>
        <tissue evidence="3">Leaf</tissue>
    </source>
</reference>
<dbReference type="InterPro" id="IPR005162">
    <property type="entry name" value="Retrotrans_gag_dom"/>
</dbReference>
<organism evidence="3 4">
    <name type="scientific">Vitis vinifera</name>
    <name type="common">Grape</name>
    <dbReference type="NCBI Taxonomy" id="29760"/>
    <lineage>
        <taxon>Eukaryota</taxon>
        <taxon>Viridiplantae</taxon>
        <taxon>Streptophyta</taxon>
        <taxon>Embryophyta</taxon>
        <taxon>Tracheophyta</taxon>
        <taxon>Spermatophyta</taxon>
        <taxon>Magnoliopsida</taxon>
        <taxon>eudicotyledons</taxon>
        <taxon>Gunneridae</taxon>
        <taxon>Pentapetalae</taxon>
        <taxon>rosids</taxon>
        <taxon>Vitales</taxon>
        <taxon>Vitaceae</taxon>
        <taxon>Viteae</taxon>
        <taxon>Vitis</taxon>
    </lineage>
</organism>
<evidence type="ECO:0000256" key="1">
    <source>
        <dbReference type="SAM" id="MobiDB-lite"/>
    </source>
</evidence>
<dbReference type="EMBL" id="CP126650">
    <property type="protein sequence ID" value="WJZ84476.1"/>
    <property type="molecule type" value="Genomic_DNA"/>
</dbReference>
<accession>A0ABY9BQ08</accession>
<feature type="region of interest" description="Disordered" evidence="1">
    <location>
        <begin position="204"/>
        <end position="239"/>
    </location>
</feature>